<organism evidence="2 3">
    <name type="scientific">Mameliella alba</name>
    <dbReference type="NCBI Taxonomy" id="561184"/>
    <lineage>
        <taxon>Bacteria</taxon>
        <taxon>Pseudomonadati</taxon>
        <taxon>Pseudomonadota</taxon>
        <taxon>Alphaproteobacteria</taxon>
        <taxon>Rhodobacterales</taxon>
        <taxon>Roseobacteraceae</taxon>
        <taxon>Mameliella</taxon>
    </lineage>
</organism>
<keyword evidence="1" id="KW-1133">Transmembrane helix</keyword>
<evidence type="ECO:0000256" key="1">
    <source>
        <dbReference type="SAM" id="Phobius"/>
    </source>
</evidence>
<reference evidence="2 3" key="1">
    <citation type="submission" date="2014-10" db="EMBL/GenBank/DDBJ databases">
        <title>Genome sequence of Ponticoccus sp. strain UMTAT08 isolated from clonal culture of toxic dinoflagellate Alexandrium tamiyavanichii.</title>
        <authorList>
            <person name="Gan H.Y."/>
            <person name="Muhd D.-D."/>
            <person name="Mohd Noor M.E."/>
            <person name="Yeong Y.S."/>
            <person name="Usup G."/>
        </authorList>
    </citation>
    <scope>NUCLEOTIDE SEQUENCE [LARGE SCALE GENOMIC DNA]</scope>
    <source>
        <strain evidence="2 3">UMTAT08</strain>
    </source>
</reference>
<name>A0A0B3S3E9_9RHOB</name>
<evidence type="ECO:0000313" key="3">
    <source>
        <dbReference type="Proteomes" id="UP000030960"/>
    </source>
</evidence>
<keyword evidence="3" id="KW-1185">Reference proteome</keyword>
<dbReference type="EMBL" id="JSUQ01000007">
    <property type="protein sequence ID" value="KHQ53453.1"/>
    <property type="molecule type" value="Genomic_DNA"/>
</dbReference>
<protein>
    <submittedName>
        <fullName evidence="2">Uncharacterized protein</fullName>
    </submittedName>
</protein>
<dbReference type="OrthoDB" id="7868004at2"/>
<feature type="transmembrane region" description="Helical" evidence="1">
    <location>
        <begin position="89"/>
        <end position="108"/>
    </location>
</feature>
<dbReference type="Proteomes" id="UP000030960">
    <property type="component" value="Unassembled WGS sequence"/>
</dbReference>
<comment type="caution">
    <text evidence="2">The sequence shown here is derived from an EMBL/GenBank/DDBJ whole genome shotgun (WGS) entry which is preliminary data.</text>
</comment>
<dbReference type="RefSeq" id="WP_043140394.1">
    <property type="nucleotide sequence ID" value="NZ_JSUQ01000007.1"/>
</dbReference>
<keyword evidence="1" id="KW-0472">Membrane</keyword>
<dbReference type="STRING" id="561184.SAMN05216376_106237"/>
<accession>A0A0B3S3E9</accession>
<proteinExistence type="predicted"/>
<feature type="transmembrane region" description="Helical" evidence="1">
    <location>
        <begin position="56"/>
        <end position="77"/>
    </location>
</feature>
<gene>
    <name evidence="2" type="ORF">OA50_01983</name>
</gene>
<keyword evidence="1" id="KW-0812">Transmembrane</keyword>
<dbReference type="AlphaFoldDB" id="A0A0B3S3E9"/>
<sequence length="112" mass="11820">MANPALVLFVMGFVAAPLLGAVLFQLPNTLSALIGLALAVFIASALALYLQERSALASLAALWTGWVLAVVMVAQALRRRLPGAANSRWTKRGALLACALPWFGLALAQMMD</sequence>
<feature type="transmembrane region" description="Helical" evidence="1">
    <location>
        <begin position="30"/>
        <end position="49"/>
    </location>
</feature>
<evidence type="ECO:0000313" key="2">
    <source>
        <dbReference type="EMBL" id="KHQ53453.1"/>
    </source>
</evidence>